<feature type="compositionally biased region" description="Basic and acidic residues" evidence="2">
    <location>
        <begin position="1"/>
        <end position="14"/>
    </location>
</feature>
<keyword evidence="4" id="KW-1185">Reference proteome</keyword>
<feature type="compositionally biased region" description="Basic and acidic residues" evidence="2">
    <location>
        <begin position="413"/>
        <end position="464"/>
    </location>
</feature>
<feature type="coiled-coil region" evidence="1">
    <location>
        <begin position="719"/>
        <end position="746"/>
    </location>
</feature>
<feature type="compositionally biased region" description="Pro residues" evidence="2">
    <location>
        <begin position="320"/>
        <end position="347"/>
    </location>
</feature>
<dbReference type="PANTHER" id="PTHR23159:SF31">
    <property type="entry name" value="CENTROSOME-ASSOCIATED PROTEIN CEP250 ISOFORM X1"/>
    <property type="match status" value="1"/>
</dbReference>
<feature type="coiled-coil region" evidence="1">
    <location>
        <begin position="638"/>
        <end position="672"/>
    </location>
</feature>
<reference evidence="3 4" key="1">
    <citation type="submission" date="2021-12" db="EMBL/GenBank/DDBJ databases">
        <title>High titer production of polyol ester of fatty acids by Rhodotorula paludigena BS15 towards product separation-free biomass refinery.</title>
        <authorList>
            <person name="Mano J."/>
            <person name="Ono H."/>
            <person name="Tanaka T."/>
            <person name="Naito K."/>
            <person name="Sushida H."/>
            <person name="Ike M."/>
            <person name="Tokuyasu K."/>
            <person name="Kitaoka M."/>
        </authorList>
    </citation>
    <scope>NUCLEOTIDE SEQUENCE [LARGE SCALE GENOMIC DNA]</scope>
    <source>
        <strain evidence="3 4">BS15</strain>
    </source>
</reference>
<evidence type="ECO:0000313" key="3">
    <source>
        <dbReference type="EMBL" id="GJN92269.1"/>
    </source>
</evidence>
<evidence type="ECO:0008006" key="5">
    <source>
        <dbReference type="Google" id="ProtNLM"/>
    </source>
</evidence>
<dbReference type="AlphaFoldDB" id="A0AAV5GSQ1"/>
<gene>
    <name evidence="3" type="ORF">Rhopal_005299-T1</name>
</gene>
<feature type="region of interest" description="Disordered" evidence="2">
    <location>
        <begin position="515"/>
        <end position="535"/>
    </location>
</feature>
<evidence type="ECO:0000256" key="1">
    <source>
        <dbReference type="SAM" id="Coils"/>
    </source>
</evidence>
<dbReference type="EMBL" id="BQKY01000010">
    <property type="protein sequence ID" value="GJN92269.1"/>
    <property type="molecule type" value="Genomic_DNA"/>
</dbReference>
<keyword evidence="1" id="KW-0175">Coiled coil</keyword>
<feature type="region of interest" description="Disordered" evidence="2">
    <location>
        <begin position="320"/>
        <end position="355"/>
    </location>
</feature>
<feature type="region of interest" description="Disordered" evidence="2">
    <location>
        <begin position="599"/>
        <end position="631"/>
    </location>
</feature>
<proteinExistence type="predicted"/>
<dbReference type="Proteomes" id="UP001342314">
    <property type="component" value="Unassembled WGS sequence"/>
</dbReference>
<feature type="compositionally biased region" description="Basic and acidic residues" evidence="2">
    <location>
        <begin position="622"/>
        <end position="631"/>
    </location>
</feature>
<feature type="compositionally biased region" description="Basic and acidic residues" evidence="2">
    <location>
        <begin position="378"/>
        <end position="401"/>
    </location>
</feature>
<feature type="compositionally biased region" description="Gly residues" evidence="2">
    <location>
        <begin position="517"/>
        <end position="526"/>
    </location>
</feature>
<organism evidence="3 4">
    <name type="scientific">Rhodotorula paludigena</name>
    <dbReference type="NCBI Taxonomy" id="86838"/>
    <lineage>
        <taxon>Eukaryota</taxon>
        <taxon>Fungi</taxon>
        <taxon>Dikarya</taxon>
        <taxon>Basidiomycota</taxon>
        <taxon>Pucciniomycotina</taxon>
        <taxon>Microbotryomycetes</taxon>
        <taxon>Sporidiobolales</taxon>
        <taxon>Sporidiobolaceae</taxon>
        <taxon>Rhodotorula</taxon>
    </lineage>
</organism>
<feature type="region of interest" description="Disordered" evidence="2">
    <location>
        <begin position="378"/>
        <end position="482"/>
    </location>
</feature>
<dbReference type="Gene3D" id="1.20.1170.10">
    <property type="match status" value="1"/>
</dbReference>
<sequence>MSSKTELRARKDKAALMNTGRLMERRFDREQQEHQAELNELREKLEAAEREATMAKGGGGAFKELQKELGELRVQLAETEAELTAANAERDSALAAAQGGGSALKGSRIVSQAVFDKAEADAAKVKELEDKVAELRTEIDRLTEALGTAQGQASTLSQEELAKASQATEKLKELEQESKEHVTQLSELKVKLDQVEELKLREGQRRTRQLKHAEERADRMREELITVWEASNRGQFSEAGRNNLQTAQKRIVQLEDKGVEGKLAATEKTAKRFYDLLNVLRVTEDEATKIIADGIDWPVKSIGPSRLVELIATLHAPRPAPAPAPAPVKPPPPVEPVKPPTPPPAPKAAPTQEVSQIKKLEASVKDKDATIKKLEKSVTTKTQEIGKLEQDRQRLEDEVAKQKSRATLAAQEAQEKSDELDQLRDKKDKEATDVEKERTKLKNELDRQKRRAEDAMAENKKMISDSEAQFAQLEKERDEAEASLARLVERQDRTKAEHAATVQQLYGRISALEATGGNAGGAGGADAGAKALEKERAKNQADMLFVKRQVEELVEKQRIQTLDHERQVESKIKELEMLEQERDRYRDELEQAKETMNRMEARVSKPMSRNGSRIASPGPSTPEKKGSKSEADDITWLQQQKQAVVENLEKERARLEAELATQTRIAEEALMEAGTRREELAQLKSASANSGGEFDAERHRLEVELGAQATLALQRARELDVERERMAQLARQVTELEAERNGLRNELTIRTSTPTLVHSAPTSAAPGSKILGAHFEANGAPSTSIDRSATGTPVSLNGSFAPFGMPGFSTAPSSAAGSPAPAPPPMITGQIRLLVEHLRKTNRDLNQEVLSLKDENTTLMMRLAGL</sequence>
<feature type="coiled-coil region" evidence="1">
    <location>
        <begin position="24"/>
        <end position="257"/>
    </location>
</feature>
<evidence type="ECO:0000313" key="4">
    <source>
        <dbReference type="Proteomes" id="UP001342314"/>
    </source>
</evidence>
<evidence type="ECO:0000256" key="2">
    <source>
        <dbReference type="SAM" id="MobiDB-lite"/>
    </source>
</evidence>
<feature type="region of interest" description="Disordered" evidence="2">
    <location>
        <begin position="1"/>
        <end position="24"/>
    </location>
</feature>
<accession>A0AAV5GSQ1</accession>
<protein>
    <recommendedName>
        <fullName evidence="5">GRIP domain-containing protein</fullName>
    </recommendedName>
</protein>
<dbReference type="PANTHER" id="PTHR23159">
    <property type="entry name" value="CENTROSOMAL PROTEIN 2"/>
    <property type="match status" value="1"/>
</dbReference>
<dbReference type="Gene3D" id="1.10.287.1490">
    <property type="match status" value="1"/>
</dbReference>
<comment type="caution">
    <text evidence="3">The sequence shown here is derived from an EMBL/GenBank/DDBJ whole genome shotgun (WGS) entry which is preliminary data.</text>
</comment>
<name>A0AAV5GSQ1_9BASI</name>